<reference evidence="2 3" key="1">
    <citation type="submission" date="2019-11" db="EMBL/GenBank/DDBJ databases">
        <title>Comparative genomics of hydrocarbon-degrading Desulfosarcina strains.</title>
        <authorList>
            <person name="Watanabe M."/>
            <person name="Kojima H."/>
            <person name="Fukui M."/>
        </authorList>
    </citation>
    <scope>NUCLEOTIDE SEQUENCE [LARGE SCALE GENOMIC DNA]</scope>
    <source>
        <strain evidence="2 3">PP31</strain>
    </source>
</reference>
<dbReference type="GO" id="GO:0009116">
    <property type="term" value="P:nucleoside metabolic process"/>
    <property type="evidence" value="ECO:0007669"/>
    <property type="project" value="InterPro"/>
</dbReference>
<dbReference type="EMBL" id="AP021875">
    <property type="protein sequence ID" value="BBO73815.1"/>
    <property type="molecule type" value="Genomic_DNA"/>
</dbReference>
<organism evidence="2 3">
    <name type="scientific">Desulfosarcina widdelii</name>
    <dbReference type="NCBI Taxonomy" id="947919"/>
    <lineage>
        <taxon>Bacteria</taxon>
        <taxon>Pseudomonadati</taxon>
        <taxon>Thermodesulfobacteriota</taxon>
        <taxon>Desulfobacteria</taxon>
        <taxon>Desulfobacterales</taxon>
        <taxon>Desulfosarcinaceae</taxon>
        <taxon>Desulfosarcina</taxon>
    </lineage>
</organism>
<evidence type="ECO:0000313" key="2">
    <source>
        <dbReference type="EMBL" id="BBO73815.1"/>
    </source>
</evidence>
<dbReference type="GO" id="GO:0008930">
    <property type="term" value="F:methylthioadenosine nucleosidase activity"/>
    <property type="evidence" value="ECO:0007669"/>
    <property type="project" value="TreeGrafter"/>
</dbReference>
<evidence type="ECO:0000313" key="3">
    <source>
        <dbReference type="Proteomes" id="UP000427769"/>
    </source>
</evidence>
<feature type="domain" description="Nucleoside phosphorylase" evidence="1">
    <location>
        <begin position="40"/>
        <end position="199"/>
    </location>
</feature>
<dbReference type="GO" id="GO:0008782">
    <property type="term" value="F:adenosylhomocysteine nucleosidase activity"/>
    <property type="evidence" value="ECO:0007669"/>
    <property type="project" value="TreeGrafter"/>
</dbReference>
<dbReference type="PANTHER" id="PTHR46832:SF2">
    <property type="entry name" value="FUTALOSINE HYDROLASE"/>
    <property type="match status" value="1"/>
</dbReference>
<sequence>MTVGLLYATRQEADPFLALSAATPLAGPLPLFRLPEMIHPSCVVAVSGMGKVAAALAAAHLVQKHRVTLLLSAGLCGRLTADKNWTIGDRLRIESAVEGDCDRFGSPEAAVTCDLNWFSDLKAARLVTCDRPVFEADWRRQLAGLGEVADMEGAAVARTALFYGIPCAMVKGISDCADTNGRQDIARNLAAVSENTAATLMLELKRQANKERP</sequence>
<gene>
    <name evidence="2" type="ORF">DSCW_12320</name>
</gene>
<dbReference type="PANTHER" id="PTHR46832">
    <property type="entry name" value="5'-METHYLTHIOADENOSINE/S-ADENOSYLHOMOCYSTEINE NUCLEOSIDASE"/>
    <property type="match status" value="1"/>
</dbReference>
<proteinExistence type="predicted"/>
<dbReference type="Gene3D" id="3.40.50.1580">
    <property type="entry name" value="Nucleoside phosphorylase domain"/>
    <property type="match status" value="1"/>
</dbReference>
<accession>A0A5K7YZG5</accession>
<dbReference type="AlphaFoldDB" id="A0A5K7YZG5"/>
<dbReference type="GO" id="GO:0005829">
    <property type="term" value="C:cytosol"/>
    <property type="evidence" value="ECO:0007669"/>
    <property type="project" value="TreeGrafter"/>
</dbReference>
<dbReference type="InterPro" id="IPR035994">
    <property type="entry name" value="Nucleoside_phosphorylase_sf"/>
</dbReference>
<dbReference type="SUPFAM" id="SSF53167">
    <property type="entry name" value="Purine and uridine phosphorylases"/>
    <property type="match status" value="1"/>
</dbReference>
<dbReference type="Proteomes" id="UP000427769">
    <property type="component" value="Chromosome"/>
</dbReference>
<name>A0A5K7YZG5_9BACT</name>
<dbReference type="Pfam" id="PF01048">
    <property type="entry name" value="PNP_UDP_1"/>
    <property type="match status" value="1"/>
</dbReference>
<dbReference type="KEGG" id="dwd:DSCW_12320"/>
<protein>
    <recommendedName>
        <fullName evidence="1">Nucleoside phosphorylase domain-containing protein</fullName>
    </recommendedName>
</protein>
<dbReference type="InterPro" id="IPR000845">
    <property type="entry name" value="Nucleoside_phosphorylase_d"/>
</dbReference>
<keyword evidence="3" id="KW-1185">Reference proteome</keyword>
<evidence type="ECO:0000259" key="1">
    <source>
        <dbReference type="Pfam" id="PF01048"/>
    </source>
</evidence>
<dbReference type="GO" id="GO:0019284">
    <property type="term" value="P:L-methionine salvage from S-adenosylmethionine"/>
    <property type="evidence" value="ECO:0007669"/>
    <property type="project" value="TreeGrafter"/>
</dbReference>